<name>A0ABD2WQC4_9HYME</name>
<dbReference type="AlphaFoldDB" id="A0ABD2WQC4"/>
<dbReference type="PANTHER" id="PTHR38681">
    <property type="entry name" value="RETROVIRUS-RELATED POL POLYPROTEIN FROM TRANSPOSON 412-LIKE PROTEIN-RELATED"/>
    <property type="match status" value="1"/>
</dbReference>
<evidence type="ECO:0000313" key="2">
    <source>
        <dbReference type="Proteomes" id="UP001627154"/>
    </source>
</evidence>
<sequence length="187" mass="21064">MKIGSKPLPLVLLGIRSAFKEEISSTASEMVYGETLRLPGEMLKISTPVRITDPASLLHRHRAIFHRLQPVPASKHCKLHVFVFQDLRDCDYVFLRDDKISKALVNTPYTGPWKVLKHTEKIFKFSIRGKAVTVSIDRLKPAYVLDDDVYATSVDDSNLDTTSAVSCASQLSSSINNRTNRHVHFDI</sequence>
<gene>
    <name evidence="1" type="ORF">TKK_010610</name>
</gene>
<proteinExistence type="predicted"/>
<comment type="caution">
    <text evidence="1">The sequence shown here is derived from an EMBL/GenBank/DDBJ whole genome shotgun (WGS) entry which is preliminary data.</text>
</comment>
<dbReference type="EMBL" id="JBJJXI010000084">
    <property type="protein sequence ID" value="KAL3395226.1"/>
    <property type="molecule type" value="Genomic_DNA"/>
</dbReference>
<dbReference type="Proteomes" id="UP001627154">
    <property type="component" value="Unassembled WGS sequence"/>
</dbReference>
<protein>
    <recommendedName>
        <fullName evidence="3">Galectin</fullName>
    </recommendedName>
</protein>
<dbReference type="PANTHER" id="PTHR38681:SF1">
    <property type="entry name" value="RETROVIRUS-RELATED POL POLYPROTEIN FROM TRANSPOSON 412-LIKE PROTEIN"/>
    <property type="match status" value="1"/>
</dbReference>
<organism evidence="1 2">
    <name type="scientific">Trichogramma kaykai</name>
    <dbReference type="NCBI Taxonomy" id="54128"/>
    <lineage>
        <taxon>Eukaryota</taxon>
        <taxon>Metazoa</taxon>
        <taxon>Ecdysozoa</taxon>
        <taxon>Arthropoda</taxon>
        <taxon>Hexapoda</taxon>
        <taxon>Insecta</taxon>
        <taxon>Pterygota</taxon>
        <taxon>Neoptera</taxon>
        <taxon>Endopterygota</taxon>
        <taxon>Hymenoptera</taxon>
        <taxon>Apocrita</taxon>
        <taxon>Proctotrupomorpha</taxon>
        <taxon>Chalcidoidea</taxon>
        <taxon>Trichogrammatidae</taxon>
        <taxon>Trichogramma</taxon>
    </lineage>
</organism>
<evidence type="ECO:0000313" key="1">
    <source>
        <dbReference type="EMBL" id="KAL3395226.1"/>
    </source>
</evidence>
<accession>A0ABD2WQC4</accession>
<reference evidence="1 2" key="1">
    <citation type="journal article" date="2024" name="bioRxiv">
        <title>A reference genome for Trichogramma kaykai: A tiny desert-dwelling parasitoid wasp with competing sex-ratio distorters.</title>
        <authorList>
            <person name="Culotta J."/>
            <person name="Lindsey A.R."/>
        </authorList>
    </citation>
    <scope>NUCLEOTIDE SEQUENCE [LARGE SCALE GENOMIC DNA]</scope>
    <source>
        <strain evidence="1 2">KSX58</strain>
    </source>
</reference>
<keyword evidence="2" id="KW-1185">Reference proteome</keyword>
<evidence type="ECO:0008006" key="3">
    <source>
        <dbReference type="Google" id="ProtNLM"/>
    </source>
</evidence>